<reference evidence="2" key="1">
    <citation type="submission" date="2015-05" db="EMBL/GenBank/DDBJ databases">
        <authorList>
            <person name="Urmite Genomes"/>
        </authorList>
    </citation>
    <scope>NUCLEOTIDE SEQUENCE [LARGE SCALE GENOMIC DNA]</scope>
    <source>
        <strain evidence="2">LF1</strain>
    </source>
</reference>
<proteinExistence type="predicted"/>
<evidence type="ECO:0000313" key="2">
    <source>
        <dbReference type="Proteomes" id="UP000199087"/>
    </source>
</evidence>
<dbReference type="Proteomes" id="UP000199087">
    <property type="component" value="Unassembled WGS sequence"/>
</dbReference>
<keyword evidence="2" id="KW-1185">Reference proteome</keyword>
<sequence length="120" mass="14118">MMRNRIMIISADIEGNRLLLHVNESIDHLKPAEQILVDSDQFSFIYLMENQEEYTYIVIPEPFWPLLKSALEQKNTAWISNEGTQVELTQFREELEYVVSNIKDNSNYGEEMVTKVDDIF</sequence>
<dbReference type="EMBL" id="CVRB01000003">
    <property type="protein sequence ID" value="CRK83452.1"/>
    <property type="molecule type" value="Genomic_DNA"/>
</dbReference>
<evidence type="ECO:0000313" key="1">
    <source>
        <dbReference type="EMBL" id="CRK83452.1"/>
    </source>
</evidence>
<protein>
    <submittedName>
        <fullName evidence="1">Phosphatase</fullName>
    </submittedName>
</protein>
<accession>A0A0U1P024</accession>
<name>A0A0U1P024_9BACI</name>
<dbReference type="AlphaFoldDB" id="A0A0U1P024"/>
<organism evidence="1 2">
    <name type="scientific">Neobacillus massiliamazoniensis</name>
    <dbReference type="NCBI Taxonomy" id="1499688"/>
    <lineage>
        <taxon>Bacteria</taxon>
        <taxon>Bacillati</taxon>
        <taxon>Bacillota</taxon>
        <taxon>Bacilli</taxon>
        <taxon>Bacillales</taxon>
        <taxon>Bacillaceae</taxon>
        <taxon>Neobacillus</taxon>
    </lineage>
</organism>
<dbReference type="RefSeq" id="WP_245640465.1">
    <property type="nucleotide sequence ID" value="NZ_CVRB01000003.1"/>
</dbReference>
<gene>
    <name evidence="1" type="primary">yjbL</name>
    <name evidence="1" type="ORF">BN000_03421</name>
</gene>
<dbReference type="Pfam" id="PF19785">
    <property type="entry name" value="UPF0738"/>
    <property type="match status" value="1"/>
</dbReference>
<dbReference type="STRING" id="1499688.BN000_03421"/>
<dbReference type="InterPro" id="IPR020908">
    <property type="entry name" value="UPF0738"/>
</dbReference>